<accession>D8R8J7</accession>
<evidence type="ECO:0000256" key="2">
    <source>
        <dbReference type="PROSITE-ProRule" id="PRU00117"/>
    </source>
</evidence>
<evidence type="ECO:0000256" key="1">
    <source>
        <dbReference type="ARBA" id="ARBA00022737"/>
    </source>
</evidence>
<evidence type="ECO:0000256" key="3">
    <source>
        <dbReference type="SAM" id="MobiDB-lite"/>
    </source>
</evidence>
<proteinExistence type="predicted"/>
<feature type="domain" description="K Homology" evidence="4">
    <location>
        <begin position="277"/>
        <end position="350"/>
    </location>
</feature>
<keyword evidence="1" id="KW-0677">Repeat</keyword>
<dbReference type="Gene3D" id="3.30.310.210">
    <property type="match status" value="1"/>
</dbReference>
<dbReference type="InterPro" id="IPR004087">
    <property type="entry name" value="KH_dom"/>
</dbReference>
<dbReference type="KEGG" id="smo:SELMODRAFT_87147"/>
<dbReference type="Gramene" id="EFJ31708">
    <property type="protein sequence ID" value="EFJ31708"/>
    <property type="gene ID" value="SELMODRAFT_87147"/>
</dbReference>
<dbReference type="PROSITE" id="PS50084">
    <property type="entry name" value="KH_TYPE_1"/>
    <property type="match status" value="4"/>
</dbReference>
<dbReference type="SUPFAM" id="SSF54791">
    <property type="entry name" value="Eukaryotic type KH-domain (KH-domain type I)"/>
    <property type="match status" value="4"/>
</dbReference>
<organism evidence="6">
    <name type="scientific">Selaginella moellendorffii</name>
    <name type="common">Spikemoss</name>
    <dbReference type="NCBI Taxonomy" id="88036"/>
    <lineage>
        <taxon>Eukaryota</taxon>
        <taxon>Viridiplantae</taxon>
        <taxon>Streptophyta</taxon>
        <taxon>Embryophyta</taxon>
        <taxon>Tracheophyta</taxon>
        <taxon>Lycopodiopsida</taxon>
        <taxon>Selaginellales</taxon>
        <taxon>Selaginellaceae</taxon>
        <taxon>Selaginella</taxon>
    </lineage>
</organism>
<feature type="compositionally biased region" description="Basic residues" evidence="3">
    <location>
        <begin position="1"/>
        <end position="12"/>
    </location>
</feature>
<keyword evidence="6" id="KW-1185">Reference proteome</keyword>
<evidence type="ECO:0000259" key="4">
    <source>
        <dbReference type="SMART" id="SM00322"/>
    </source>
</evidence>
<dbReference type="FunCoup" id="D8R8J7">
    <property type="interactions" value="3037"/>
</dbReference>
<dbReference type="CDD" id="cd22459">
    <property type="entry name" value="KH-I_PEPPER_rpt1_like"/>
    <property type="match status" value="2"/>
</dbReference>
<dbReference type="eggNOG" id="KOG2190">
    <property type="taxonomic scope" value="Eukaryota"/>
</dbReference>
<evidence type="ECO:0000313" key="5">
    <source>
        <dbReference type="EMBL" id="EFJ31708.1"/>
    </source>
</evidence>
<dbReference type="SMART" id="SM00322">
    <property type="entry name" value="KH"/>
    <property type="match status" value="4"/>
</dbReference>
<dbReference type="InterPro" id="IPR036612">
    <property type="entry name" value="KH_dom_type_1_sf"/>
</dbReference>
<dbReference type="PANTHER" id="PTHR10288">
    <property type="entry name" value="KH DOMAIN CONTAINING RNA BINDING PROTEIN"/>
    <property type="match status" value="1"/>
</dbReference>
<dbReference type="HOGENOM" id="CLU_018025_1_1_1"/>
<name>D8R8J7_SELML</name>
<dbReference type="CDD" id="cd22460">
    <property type="entry name" value="KH-I_PEPPER_rpt2_like"/>
    <property type="match status" value="2"/>
</dbReference>
<dbReference type="GO" id="GO:0005737">
    <property type="term" value="C:cytoplasm"/>
    <property type="evidence" value="ECO:0000318"/>
    <property type="project" value="GO_Central"/>
</dbReference>
<feature type="region of interest" description="Disordered" evidence="3">
    <location>
        <begin position="92"/>
        <end position="128"/>
    </location>
</feature>
<dbReference type="Proteomes" id="UP000001514">
    <property type="component" value="Unassembled WGS sequence"/>
</dbReference>
<reference evidence="5 6" key="1">
    <citation type="journal article" date="2011" name="Science">
        <title>The Selaginella genome identifies genetic changes associated with the evolution of vascular plants.</title>
        <authorList>
            <person name="Banks J.A."/>
            <person name="Nishiyama T."/>
            <person name="Hasebe M."/>
            <person name="Bowman J.L."/>
            <person name="Gribskov M."/>
            <person name="dePamphilis C."/>
            <person name="Albert V.A."/>
            <person name="Aono N."/>
            <person name="Aoyama T."/>
            <person name="Ambrose B.A."/>
            <person name="Ashton N.W."/>
            <person name="Axtell M.J."/>
            <person name="Barker E."/>
            <person name="Barker M.S."/>
            <person name="Bennetzen J.L."/>
            <person name="Bonawitz N.D."/>
            <person name="Chapple C."/>
            <person name="Cheng C."/>
            <person name="Correa L.G."/>
            <person name="Dacre M."/>
            <person name="DeBarry J."/>
            <person name="Dreyer I."/>
            <person name="Elias M."/>
            <person name="Engstrom E.M."/>
            <person name="Estelle M."/>
            <person name="Feng L."/>
            <person name="Finet C."/>
            <person name="Floyd S.K."/>
            <person name="Frommer W.B."/>
            <person name="Fujita T."/>
            <person name="Gramzow L."/>
            <person name="Gutensohn M."/>
            <person name="Harholt J."/>
            <person name="Hattori M."/>
            <person name="Heyl A."/>
            <person name="Hirai T."/>
            <person name="Hiwatashi Y."/>
            <person name="Ishikawa M."/>
            <person name="Iwata M."/>
            <person name="Karol K.G."/>
            <person name="Koehler B."/>
            <person name="Kolukisaoglu U."/>
            <person name="Kubo M."/>
            <person name="Kurata T."/>
            <person name="Lalonde S."/>
            <person name="Li K."/>
            <person name="Li Y."/>
            <person name="Litt A."/>
            <person name="Lyons E."/>
            <person name="Manning G."/>
            <person name="Maruyama T."/>
            <person name="Michael T.P."/>
            <person name="Mikami K."/>
            <person name="Miyazaki S."/>
            <person name="Morinaga S."/>
            <person name="Murata T."/>
            <person name="Mueller-Roeber B."/>
            <person name="Nelson D.R."/>
            <person name="Obara M."/>
            <person name="Oguri Y."/>
            <person name="Olmstead R.G."/>
            <person name="Onodera N."/>
            <person name="Petersen B.L."/>
            <person name="Pils B."/>
            <person name="Prigge M."/>
            <person name="Rensing S.A."/>
            <person name="Riano-Pachon D.M."/>
            <person name="Roberts A.W."/>
            <person name="Sato Y."/>
            <person name="Scheller H.V."/>
            <person name="Schulz B."/>
            <person name="Schulz C."/>
            <person name="Shakirov E.V."/>
            <person name="Shibagaki N."/>
            <person name="Shinohara N."/>
            <person name="Shippen D.E."/>
            <person name="Soerensen I."/>
            <person name="Sotooka R."/>
            <person name="Sugimoto N."/>
            <person name="Sugita M."/>
            <person name="Sumikawa N."/>
            <person name="Tanurdzic M."/>
            <person name="Theissen G."/>
            <person name="Ulvskov P."/>
            <person name="Wakazuki S."/>
            <person name="Weng J.K."/>
            <person name="Willats W.W."/>
            <person name="Wipf D."/>
            <person name="Wolf P.G."/>
            <person name="Yang L."/>
            <person name="Zimmer A.D."/>
            <person name="Zhu Q."/>
            <person name="Mitros T."/>
            <person name="Hellsten U."/>
            <person name="Loque D."/>
            <person name="Otillar R."/>
            <person name="Salamov A."/>
            <person name="Schmutz J."/>
            <person name="Shapiro H."/>
            <person name="Lindquist E."/>
            <person name="Lucas S."/>
            <person name="Rokhsar D."/>
            <person name="Grigoriev I.V."/>
        </authorList>
    </citation>
    <scope>NUCLEOTIDE SEQUENCE [LARGE SCALE GENOMIC DNA]</scope>
</reference>
<dbReference type="InterPro" id="IPR004088">
    <property type="entry name" value="KH_dom_type_1"/>
</dbReference>
<feature type="domain" description="K Homology" evidence="4">
    <location>
        <begin position="156"/>
        <end position="231"/>
    </location>
</feature>
<dbReference type="GO" id="GO:0003729">
    <property type="term" value="F:mRNA binding"/>
    <property type="evidence" value="ECO:0000318"/>
    <property type="project" value="GO_Central"/>
</dbReference>
<dbReference type="Pfam" id="PF00013">
    <property type="entry name" value="KH_1"/>
    <property type="match status" value="4"/>
</dbReference>
<dbReference type="EMBL" id="GL377573">
    <property type="protein sequence ID" value="EFJ31708.1"/>
    <property type="molecule type" value="Genomic_DNA"/>
</dbReference>
<protein>
    <recommendedName>
        <fullName evidence="4">K Homology domain-containing protein</fullName>
    </recommendedName>
</protein>
<evidence type="ECO:0000313" key="6">
    <source>
        <dbReference type="Proteomes" id="UP000001514"/>
    </source>
</evidence>
<dbReference type="AlphaFoldDB" id="D8R8J7"/>
<dbReference type="OMA" id="HITFENH"/>
<dbReference type="Gene3D" id="3.30.1370.10">
    <property type="entry name" value="K Homology domain, type 1"/>
    <property type="match status" value="2"/>
</dbReference>
<feature type="region of interest" description="Disordered" evidence="3">
    <location>
        <begin position="1"/>
        <end position="39"/>
    </location>
</feature>
<dbReference type="GO" id="GO:0005634">
    <property type="term" value="C:nucleus"/>
    <property type="evidence" value="ECO:0000318"/>
    <property type="project" value="GO_Central"/>
</dbReference>
<feature type="compositionally biased region" description="Basic and acidic residues" evidence="3">
    <location>
        <begin position="99"/>
        <end position="121"/>
    </location>
</feature>
<feature type="compositionally biased region" description="Basic and acidic residues" evidence="3">
    <location>
        <begin position="20"/>
        <end position="36"/>
    </location>
</feature>
<sequence>MEGARYAHKRSHSQFEEDSVDRSVRQRRRGGFERTPEAAAPPVDDVVYRILCPGAKIGSVIGKGGSIIKSLRNETGAKIKVADGIPGSDERVIFISASPRERREGKPRGGSKEMDKDKEQNGEESTPLPASQEALFKVFARIVEGEEFDEDEDSSRNVTARLLVPSNQIGCLLGKAGKIIEQMRVESGAQIRVLPREQLPKCAYHTDELVQLTGELALVKKALTTISTRLYDNPPRDKPPQAGHLGPFQESTILPGTLLPPGAFFPQGNASIAPVEGEFAVRLLCPNEKIGSVIGKGGMIIRSIREETCARIKIADAVANAEERVIHITSNEVLHEQVSPALEAVLQLQSRISDPSAEKDGAMTTRFLVPSANIGCLLGKKGSIIADMRRNTRANIRVLSKEALPKCAHEDDELVQVVGDITVARDAVIEIITRLRANIFSEHMKNVSSNPGLGVQGSVPVSSTYEPRHEPSPGMFSLPGLGSQGLRSSIPATPRNWGLQVSPVFH</sequence>
<keyword evidence="2" id="KW-0694">RNA-binding</keyword>
<dbReference type="STRING" id="88036.D8R8J7"/>
<dbReference type="InParanoid" id="D8R8J7"/>
<feature type="domain" description="K Homology" evidence="4">
    <location>
        <begin position="361"/>
        <end position="436"/>
    </location>
</feature>
<feature type="domain" description="K Homology" evidence="4">
    <location>
        <begin position="44"/>
        <end position="118"/>
    </location>
</feature>
<gene>
    <name evidence="5" type="ORF">SELMODRAFT_87147</name>
</gene>